<dbReference type="RefSeq" id="WP_238226154.1">
    <property type="nucleotide sequence ID" value="NZ_BPQD01000016.1"/>
</dbReference>
<accession>A0ABT8BJZ6</accession>
<dbReference type="Proteomes" id="UP001224644">
    <property type="component" value="Unassembled WGS sequence"/>
</dbReference>
<evidence type="ECO:0000313" key="2">
    <source>
        <dbReference type="Proteomes" id="UP001224644"/>
    </source>
</evidence>
<comment type="caution">
    <text evidence="1">The sequence shown here is derived from an EMBL/GenBank/DDBJ whole genome shotgun (WGS) entry which is preliminary data.</text>
</comment>
<gene>
    <name evidence="1" type="ORF">QWZ12_15890</name>
</gene>
<proteinExistence type="predicted"/>
<keyword evidence="2" id="KW-1185">Reference proteome</keyword>
<organism evidence="1 2">
    <name type="scientific">Methylobacterium adhaesivum</name>
    <dbReference type="NCBI Taxonomy" id="333297"/>
    <lineage>
        <taxon>Bacteria</taxon>
        <taxon>Pseudomonadati</taxon>
        <taxon>Pseudomonadota</taxon>
        <taxon>Alphaproteobacteria</taxon>
        <taxon>Hyphomicrobiales</taxon>
        <taxon>Methylobacteriaceae</taxon>
        <taxon>Methylobacterium</taxon>
    </lineage>
</organism>
<dbReference type="EMBL" id="JAUFPX010000015">
    <property type="protein sequence ID" value="MDN3592079.1"/>
    <property type="molecule type" value="Genomic_DNA"/>
</dbReference>
<name>A0ABT8BJZ6_9HYPH</name>
<sequence length="129" mass="14011">MKQGLLIAAAVIALPIAVAAYSTFSSIVSAPSRVINKTLQTENIVQSYEWFHDVNAQFNVRAAQVAGHKTLADAEKDASERVRLRIELSSLRASCLDLANRFNANSAKVNKSIFKHGDVPETLNPASCQ</sequence>
<evidence type="ECO:0000313" key="1">
    <source>
        <dbReference type="EMBL" id="MDN3592079.1"/>
    </source>
</evidence>
<reference evidence="2" key="1">
    <citation type="journal article" date="2019" name="Int. J. Syst. Evol. Microbiol.">
        <title>The Global Catalogue of Microorganisms (GCM) 10K type strain sequencing project: providing services to taxonomists for standard genome sequencing and annotation.</title>
        <authorList>
            <consortium name="The Broad Institute Genomics Platform"/>
            <consortium name="The Broad Institute Genome Sequencing Center for Infectious Disease"/>
            <person name="Wu L."/>
            <person name="Ma J."/>
        </authorList>
    </citation>
    <scope>NUCLEOTIDE SEQUENCE [LARGE SCALE GENOMIC DNA]</scope>
    <source>
        <strain evidence="2">CECT 7069</strain>
    </source>
</reference>
<protein>
    <submittedName>
        <fullName evidence="1">Uncharacterized protein</fullName>
    </submittedName>
</protein>